<evidence type="ECO:0000256" key="4">
    <source>
        <dbReference type="ARBA" id="ARBA00022692"/>
    </source>
</evidence>
<gene>
    <name evidence="10" type="ORF">ALTATR162_LOCUS9136</name>
</gene>
<keyword evidence="5 8" id="KW-1133">Transmembrane helix</keyword>
<keyword evidence="3" id="KW-0813">Transport</keyword>
<dbReference type="GeneID" id="67021324"/>
<dbReference type="PROSITE" id="PS50850">
    <property type="entry name" value="MFS"/>
    <property type="match status" value="1"/>
</dbReference>
<feature type="region of interest" description="Disordered" evidence="7">
    <location>
        <begin position="1185"/>
        <end position="1225"/>
    </location>
</feature>
<dbReference type="CDD" id="cd17352">
    <property type="entry name" value="MFS_MCT_SLC16"/>
    <property type="match status" value="1"/>
</dbReference>
<feature type="transmembrane region" description="Helical" evidence="8">
    <location>
        <begin position="1157"/>
        <end position="1178"/>
    </location>
</feature>
<dbReference type="Proteomes" id="UP000676310">
    <property type="component" value="Unassembled WGS sequence"/>
</dbReference>
<dbReference type="PANTHER" id="PTHR11360:SF224">
    <property type="entry name" value="MAJOR FACILITATOR SUPERFAMILY (MFS) PROFILE DOMAIN-CONTAINING PROTEIN-RELATED"/>
    <property type="match status" value="1"/>
</dbReference>
<dbReference type="RefSeq" id="XP_043172704.1">
    <property type="nucleotide sequence ID" value="XM_043316769.1"/>
</dbReference>
<evidence type="ECO:0000256" key="2">
    <source>
        <dbReference type="ARBA" id="ARBA00006727"/>
    </source>
</evidence>
<keyword evidence="11" id="KW-1185">Reference proteome</keyword>
<evidence type="ECO:0000313" key="10">
    <source>
        <dbReference type="EMBL" id="CAG5179305.1"/>
    </source>
</evidence>
<name>A0A8J2N2X8_9PLEO</name>
<feature type="domain" description="Major facilitator superfamily (MFS) profile" evidence="9">
    <location>
        <begin position="71"/>
        <end position="456"/>
    </location>
</feature>
<feature type="transmembrane region" description="Helical" evidence="8">
    <location>
        <begin position="364"/>
        <end position="385"/>
    </location>
</feature>
<evidence type="ECO:0000313" key="11">
    <source>
        <dbReference type="Proteomes" id="UP000676310"/>
    </source>
</evidence>
<reference evidence="10" key="1">
    <citation type="submission" date="2021-05" db="EMBL/GenBank/DDBJ databases">
        <authorList>
            <person name="Stam R."/>
        </authorList>
    </citation>
    <scope>NUCLEOTIDE SEQUENCE</scope>
    <source>
        <strain evidence="10">CS162</strain>
    </source>
</reference>
<feature type="transmembrane region" description="Helical" evidence="8">
    <location>
        <begin position="429"/>
        <end position="449"/>
    </location>
</feature>
<proteinExistence type="inferred from homology"/>
<dbReference type="InterPro" id="IPR011701">
    <property type="entry name" value="MFS"/>
</dbReference>
<dbReference type="Gene3D" id="1.20.1250.20">
    <property type="entry name" value="MFS general substrate transporter like domains"/>
    <property type="match status" value="2"/>
</dbReference>
<evidence type="ECO:0000256" key="6">
    <source>
        <dbReference type="ARBA" id="ARBA00023136"/>
    </source>
</evidence>
<evidence type="ECO:0000256" key="8">
    <source>
        <dbReference type="SAM" id="Phobius"/>
    </source>
</evidence>
<dbReference type="EMBL" id="CAJRGZ010000023">
    <property type="protein sequence ID" value="CAG5179305.1"/>
    <property type="molecule type" value="Genomic_DNA"/>
</dbReference>
<evidence type="ECO:0000256" key="3">
    <source>
        <dbReference type="ARBA" id="ARBA00022448"/>
    </source>
</evidence>
<feature type="transmembrane region" description="Helical" evidence="8">
    <location>
        <begin position="397"/>
        <end position="423"/>
    </location>
</feature>
<dbReference type="PANTHER" id="PTHR11360">
    <property type="entry name" value="MONOCARBOXYLATE TRANSPORTER"/>
    <property type="match status" value="1"/>
</dbReference>
<feature type="transmembrane region" description="Helical" evidence="8">
    <location>
        <begin position="142"/>
        <end position="158"/>
    </location>
</feature>
<keyword evidence="4 8" id="KW-0812">Transmembrane</keyword>
<feature type="compositionally biased region" description="Basic and acidic residues" evidence="7">
    <location>
        <begin position="1191"/>
        <end position="1210"/>
    </location>
</feature>
<comment type="subcellular location">
    <subcellularLocation>
        <location evidence="1">Membrane</location>
        <topology evidence="1">Multi-pass membrane protein</topology>
    </subcellularLocation>
</comment>
<feature type="transmembrane region" description="Helical" evidence="8">
    <location>
        <begin position="276"/>
        <end position="297"/>
    </location>
</feature>
<evidence type="ECO:0000256" key="5">
    <source>
        <dbReference type="ARBA" id="ARBA00022989"/>
    </source>
</evidence>
<dbReference type="GO" id="GO:0022857">
    <property type="term" value="F:transmembrane transporter activity"/>
    <property type="evidence" value="ECO:0007669"/>
    <property type="project" value="InterPro"/>
</dbReference>
<dbReference type="AlphaFoldDB" id="A0A8J2N2X8"/>
<accession>A0A8J2N2X8</accession>
<feature type="transmembrane region" description="Helical" evidence="8">
    <location>
        <begin position="73"/>
        <end position="100"/>
    </location>
</feature>
<feature type="transmembrane region" description="Helical" evidence="8">
    <location>
        <begin position="112"/>
        <end position="135"/>
    </location>
</feature>
<dbReference type="Pfam" id="PF07690">
    <property type="entry name" value="MFS_1"/>
    <property type="match status" value="1"/>
</dbReference>
<sequence>MINAHFYFAVIPSTDSPLHRLASFHEEKARLPRTDIEQPPAPVNEKQPDTTEPTAAVSPFHPSQFPDGGRDAYLCLLGGFCCLFCSFGWLNCVGVFQSYYERNQLSDYSPSTIAWIASLEIFVMFAPGPIVGFIYDNYGPKYILLFGTFFHVLGLMMTSLCTEYWHFVLAQGICSPLGLNCIFQAGTSTIPTWFFKKRGLAYGVMAAGSGLGGIIFPIMATHLIPEIGYAWTMRTIAFLILGMMGIAFLTVKSRLPPRPRKFEVKVFLEPFKDTRFILLTIASFLFFMGMFIPINFIEVEAMSDGMSTRLAGYLLAVLNAASIFGRIIPGALADKVGKFNMQSLWCLVAGILVLALALPASSNAAYITFAALYGFSSGAFVSLLPAQIAHISKVEQIGIRVGVIFACISFAGLVGSPIAGAIVDKNSGHYWGLNVFSGVMLMAGSTAAWRNSLPDITIGAILKEKDADANQTLFEKSFHYARSKGALRDGTIGPHSLASSYSNAARVVETQYLQSILPSKDRLMLIVDYYAEYMMYWNGGIYHAPSFRRKLLDAYGQSSELNMQSLDWRWTALLFAILSSSIIGSSEGASVSWGFSVDDKVQLARLWGAASVSCLNLGNYTSQYSIYSVQTIYIMHAYEHLVGSTNQWVALRSVGVIIAKGLGLHKLGPHPDDERITELDPVQKEAFIEREIGRRVWYGVVCQEWLCCTSQSAYILTLQWRHFTSARPRELDEETMTPITDTTTPTITSVMTYFFDYAAVLLDVHNAMVELLDKDDATKYAATLKYDGEMRAACTEKVPKCLSPRTPHNPNWPRWVTWAKRLHQASVNHKIIMIHQNFLSKSFKDVRYTYSRWACMSAAQKIIDFYNTRDAQEPQWWVEQAFVVTAGICMVLELFHRVESDGEAQEYHLYVKRAVRFLQLFCTSSVAVHGVRLLMSLLQEYEKLKEGSSAKTTPSMDTTASQPCSCVSDSMTDISIPDASCVTHQPPLDPEIPFSFDDPTMFNFDIDGLGFEDLMDYLPFEVQGANGRYSTGLRNQLETTTSPARDTSVYSRLHCAKLLNNSVNDAIMSQDPDLDKIFVLDALSSGLNISMAELLSILGRQAPISNLLLQPVIRPQQLPMTTTLLSVPSIHSQQKAAVHQTMAQVGEPQIMRKEFLITYWIALSLVSALAISAVWTKVHMAAQKGHKKFEPRKPMSDVERWHEQRQKARDASVQMGQVDDQAPAT</sequence>
<dbReference type="InterPro" id="IPR036259">
    <property type="entry name" value="MFS_trans_sf"/>
</dbReference>
<feature type="transmembrane region" description="Helical" evidence="8">
    <location>
        <begin position="339"/>
        <end position="358"/>
    </location>
</feature>
<comment type="caution">
    <text evidence="10">The sequence shown here is derived from an EMBL/GenBank/DDBJ whole genome shotgun (WGS) entry which is preliminary data.</text>
</comment>
<feature type="transmembrane region" description="Helical" evidence="8">
    <location>
        <begin position="236"/>
        <end position="255"/>
    </location>
</feature>
<feature type="transmembrane region" description="Helical" evidence="8">
    <location>
        <begin position="309"/>
        <end position="327"/>
    </location>
</feature>
<dbReference type="InterPro" id="IPR020846">
    <property type="entry name" value="MFS_dom"/>
</dbReference>
<organism evidence="10 11">
    <name type="scientific">Alternaria atra</name>
    <dbReference type="NCBI Taxonomy" id="119953"/>
    <lineage>
        <taxon>Eukaryota</taxon>
        <taxon>Fungi</taxon>
        <taxon>Dikarya</taxon>
        <taxon>Ascomycota</taxon>
        <taxon>Pezizomycotina</taxon>
        <taxon>Dothideomycetes</taxon>
        <taxon>Pleosporomycetidae</taxon>
        <taxon>Pleosporales</taxon>
        <taxon>Pleosporineae</taxon>
        <taxon>Pleosporaceae</taxon>
        <taxon>Alternaria</taxon>
        <taxon>Alternaria sect. Ulocladioides</taxon>
    </lineage>
</organism>
<evidence type="ECO:0000259" key="9">
    <source>
        <dbReference type="PROSITE" id="PS50850"/>
    </source>
</evidence>
<feature type="transmembrane region" description="Helical" evidence="8">
    <location>
        <begin position="199"/>
        <end position="224"/>
    </location>
</feature>
<evidence type="ECO:0000256" key="1">
    <source>
        <dbReference type="ARBA" id="ARBA00004141"/>
    </source>
</evidence>
<dbReference type="CDD" id="cd12148">
    <property type="entry name" value="fungal_TF_MHR"/>
    <property type="match status" value="1"/>
</dbReference>
<keyword evidence="6 8" id="KW-0472">Membrane</keyword>
<evidence type="ECO:0000256" key="7">
    <source>
        <dbReference type="SAM" id="MobiDB-lite"/>
    </source>
</evidence>
<dbReference type="SUPFAM" id="SSF103473">
    <property type="entry name" value="MFS general substrate transporter"/>
    <property type="match status" value="1"/>
</dbReference>
<comment type="similarity">
    <text evidence="2">Belongs to the major facilitator superfamily. Monocarboxylate porter (TC 2.A.1.13) family.</text>
</comment>
<feature type="region of interest" description="Disordered" evidence="7">
    <location>
        <begin position="33"/>
        <end position="63"/>
    </location>
</feature>
<protein>
    <recommendedName>
        <fullName evidence="9">Major facilitator superfamily (MFS) profile domain-containing protein</fullName>
    </recommendedName>
</protein>
<dbReference type="OrthoDB" id="410267at2759"/>
<dbReference type="InterPro" id="IPR050327">
    <property type="entry name" value="Proton-linked_MCT"/>
</dbReference>
<dbReference type="GO" id="GO:0016020">
    <property type="term" value="C:membrane"/>
    <property type="evidence" value="ECO:0007669"/>
    <property type="project" value="UniProtKB-SubCell"/>
</dbReference>